<dbReference type="EMBL" id="CP038865">
    <property type="protein sequence ID" value="QCA28532.1"/>
    <property type="molecule type" value="Genomic_DNA"/>
</dbReference>
<dbReference type="AlphaFoldDB" id="A0AAJ5EDZ4"/>
<organism evidence="3 5">
    <name type="scientific">Vagococcus xieshaowenii</name>
    <dbReference type="NCBI Taxonomy" id="2562451"/>
    <lineage>
        <taxon>Bacteria</taxon>
        <taxon>Bacillati</taxon>
        <taxon>Bacillota</taxon>
        <taxon>Bacilli</taxon>
        <taxon>Lactobacillales</taxon>
        <taxon>Enterococcaceae</taxon>
        <taxon>Vagococcus</taxon>
    </lineage>
</organism>
<evidence type="ECO:0000313" key="5">
    <source>
        <dbReference type="Proteomes" id="UP000297725"/>
    </source>
</evidence>
<proteinExistence type="predicted"/>
<accession>A0AAJ5EDZ4</accession>
<dbReference type="RefSeq" id="WP_135254866.1">
    <property type="nucleotide sequence ID" value="NZ_CP038865.1"/>
</dbReference>
<dbReference type="Proteomes" id="UP000296883">
    <property type="component" value="Chromosome"/>
</dbReference>
<evidence type="ECO:0000256" key="1">
    <source>
        <dbReference type="SAM" id="SignalP"/>
    </source>
</evidence>
<feature type="chain" id="PRO_5042543124" description="Lipoprotein" evidence="1">
    <location>
        <begin position="22"/>
        <end position="241"/>
    </location>
</feature>
<evidence type="ECO:0000313" key="3">
    <source>
        <dbReference type="EMBL" id="TFZ40660.1"/>
    </source>
</evidence>
<feature type="signal peptide" evidence="1">
    <location>
        <begin position="1"/>
        <end position="21"/>
    </location>
</feature>
<evidence type="ECO:0008006" key="6">
    <source>
        <dbReference type="Google" id="ProtNLM"/>
    </source>
</evidence>
<evidence type="ECO:0000313" key="4">
    <source>
        <dbReference type="Proteomes" id="UP000296883"/>
    </source>
</evidence>
<dbReference type="EMBL" id="SRHU01000024">
    <property type="protein sequence ID" value="TFZ40660.1"/>
    <property type="molecule type" value="Genomic_DNA"/>
</dbReference>
<dbReference type="Proteomes" id="UP000297725">
    <property type="component" value="Unassembled WGS sequence"/>
</dbReference>
<evidence type="ECO:0000313" key="2">
    <source>
        <dbReference type="EMBL" id="QCA28532.1"/>
    </source>
</evidence>
<keyword evidence="1" id="KW-0732">Signal</keyword>
<name>A0AAJ5EDZ4_9ENTE</name>
<gene>
    <name evidence="3" type="ORF">E4031_07685</name>
    <name evidence="2" type="ORF">E4Z98_04090</name>
</gene>
<sequence length="241" mass="27920">MRWRWLNIVLWSILLTACTSADLSQSDLQTNHILTKENNEVNLTNEHKTLLNSIQGSYTDFYNQQHITIMESMEVYEVIHNGKKEFVAQLISKDNELWELKSKKKSLGFIKKTDDGILFGDNPDKMITLHKFDFNQKKISGIDFSKFESFIGDYHCSIEDISLSLGITTNNRVGMSIKKSDLEQFFICDDLNLSNDTNQLFFDITYNNQPLKFRIAKISNQSLLLDGEGKYKKQLILKRVS</sequence>
<dbReference type="PROSITE" id="PS51257">
    <property type="entry name" value="PROKAR_LIPOPROTEIN"/>
    <property type="match status" value="1"/>
</dbReference>
<reference evidence="2 4" key="2">
    <citation type="journal article" date="2020" name="Int. J. Syst. Evol. Microbiol.">
        <title>Vagococcus xieshaowenii sp. nov., isolated from snow finch (Montifringilla taczanowskii) cloacal content.</title>
        <authorList>
            <person name="Ge Y."/>
            <person name="Yang J."/>
            <person name="Lai X.H."/>
            <person name="Zhang G."/>
            <person name="Jin D."/>
            <person name="Lu S."/>
            <person name="Wang B."/>
            <person name="Huang Y."/>
            <person name="Huang Y."/>
            <person name="Ren Z."/>
            <person name="Zhang X."/>
            <person name="Xu J."/>
        </authorList>
    </citation>
    <scope>NUCLEOTIDE SEQUENCE [LARGE SCALE GENOMIC DNA]</scope>
    <source>
        <strain evidence="2">Personal::cf-49</strain>
        <strain evidence="4">personal::cf-49</strain>
    </source>
</reference>
<protein>
    <recommendedName>
        <fullName evidence="6">Lipoprotein</fullName>
    </recommendedName>
</protein>
<keyword evidence="4" id="KW-1185">Reference proteome</keyword>
<reference evidence="3 5" key="1">
    <citation type="submission" date="2019-03" db="EMBL/GenBank/DDBJ databases">
        <title>Vagococcus sp. was isolated fron gut of Carduelis flavirostris.</title>
        <authorList>
            <person name="Ge Y."/>
        </authorList>
    </citation>
    <scope>NUCLEOTIDE SEQUENCE [LARGE SCALE GENOMIC DNA]</scope>
    <source>
        <strain evidence="3 5">CF-210</strain>
    </source>
</reference>